<gene>
    <name evidence="3" type="ORF">GOODEAATRI_003926</name>
</gene>
<sequence>SEMVPLDLRPRSFTAPQQASVRRNSHDPRLTISLCDLSLQQQEMQLEEDEGEDEGRLQPLSTTSCHVPQNSQNSQQCSLLPGHLDTDLQFHTVHGLQITELDKHTVARPDHRSDERTLVFTSRPIYCSETVFVKVKAGATRAGSLSYGVTSCDPATLRPSDLPSNPESLVDRKEFWAVRRVAVQLHSGDILSFVVNSEGELMMSHNGNSAGMQLCVDNSRPLWMFYGLHGSITQLRILGKLIFPCFDPHHLVS</sequence>
<feature type="region of interest" description="Disordered" evidence="1">
    <location>
        <begin position="44"/>
        <end position="74"/>
    </location>
</feature>
<dbReference type="Pfam" id="PF07177">
    <property type="entry name" value="Neuralized"/>
    <property type="match status" value="1"/>
</dbReference>
<evidence type="ECO:0000313" key="3">
    <source>
        <dbReference type="EMBL" id="MEQ2170784.1"/>
    </source>
</evidence>
<proteinExistence type="predicted"/>
<organism evidence="3 4">
    <name type="scientific">Goodea atripinnis</name>
    <dbReference type="NCBI Taxonomy" id="208336"/>
    <lineage>
        <taxon>Eukaryota</taxon>
        <taxon>Metazoa</taxon>
        <taxon>Chordata</taxon>
        <taxon>Craniata</taxon>
        <taxon>Vertebrata</taxon>
        <taxon>Euteleostomi</taxon>
        <taxon>Actinopterygii</taxon>
        <taxon>Neopterygii</taxon>
        <taxon>Teleostei</taxon>
        <taxon>Neoteleostei</taxon>
        <taxon>Acanthomorphata</taxon>
        <taxon>Ovalentaria</taxon>
        <taxon>Atherinomorphae</taxon>
        <taxon>Cyprinodontiformes</taxon>
        <taxon>Goodeidae</taxon>
        <taxon>Goodea</taxon>
    </lineage>
</organism>
<accession>A0ABV0NH99</accession>
<dbReference type="PANTHER" id="PTHR12429:SF13">
    <property type="entry name" value="E3 UBIQUITIN-PROTEIN LIGASE NEURL1"/>
    <property type="match status" value="1"/>
</dbReference>
<keyword evidence="4" id="KW-1185">Reference proteome</keyword>
<comment type="caution">
    <text evidence="3">The sequence shown here is derived from an EMBL/GenBank/DDBJ whole genome shotgun (WGS) entry which is preliminary data.</text>
</comment>
<feature type="region of interest" description="Disordered" evidence="1">
    <location>
        <begin position="1"/>
        <end position="26"/>
    </location>
</feature>
<dbReference type="Gene3D" id="2.60.120.920">
    <property type="match status" value="1"/>
</dbReference>
<dbReference type="SMART" id="SM00588">
    <property type="entry name" value="NEUZ"/>
    <property type="match status" value="1"/>
</dbReference>
<dbReference type="InterPro" id="IPR006573">
    <property type="entry name" value="NHR_dom"/>
</dbReference>
<name>A0ABV0NH99_9TELE</name>
<dbReference type="InterPro" id="IPR037962">
    <property type="entry name" value="Neuralized"/>
</dbReference>
<reference evidence="3 4" key="1">
    <citation type="submission" date="2021-06" db="EMBL/GenBank/DDBJ databases">
        <authorList>
            <person name="Palmer J.M."/>
        </authorList>
    </citation>
    <scope>NUCLEOTIDE SEQUENCE [LARGE SCALE GENOMIC DNA]</scope>
    <source>
        <strain evidence="3 4">GA_2019</strain>
        <tissue evidence="3">Muscle</tissue>
    </source>
</reference>
<feature type="compositionally biased region" description="Polar residues" evidence="1">
    <location>
        <begin position="59"/>
        <end position="68"/>
    </location>
</feature>
<evidence type="ECO:0000256" key="1">
    <source>
        <dbReference type="SAM" id="MobiDB-lite"/>
    </source>
</evidence>
<evidence type="ECO:0000313" key="4">
    <source>
        <dbReference type="Proteomes" id="UP001476798"/>
    </source>
</evidence>
<protein>
    <recommendedName>
        <fullName evidence="2">NHR domain-containing protein</fullName>
    </recommendedName>
</protein>
<feature type="non-terminal residue" evidence="3">
    <location>
        <position position="1"/>
    </location>
</feature>
<dbReference type="Proteomes" id="UP001476798">
    <property type="component" value="Unassembled WGS sequence"/>
</dbReference>
<dbReference type="InterPro" id="IPR043136">
    <property type="entry name" value="B30.2/SPRY_sf"/>
</dbReference>
<dbReference type="EMBL" id="JAHRIO010040138">
    <property type="protein sequence ID" value="MEQ2170784.1"/>
    <property type="molecule type" value="Genomic_DNA"/>
</dbReference>
<dbReference type="PANTHER" id="PTHR12429">
    <property type="entry name" value="NEURALIZED"/>
    <property type="match status" value="1"/>
</dbReference>
<evidence type="ECO:0000259" key="2">
    <source>
        <dbReference type="PROSITE" id="PS51065"/>
    </source>
</evidence>
<dbReference type="PROSITE" id="PS51065">
    <property type="entry name" value="NHR"/>
    <property type="match status" value="1"/>
</dbReference>
<feature type="domain" description="NHR" evidence="2">
    <location>
        <begin position="87"/>
        <end position="240"/>
    </location>
</feature>